<gene>
    <name evidence="8" type="ORF">BG57_25335</name>
    <name evidence="7" type="ORF">GCM10010985_47500</name>
</gene>
<evidence type="ECO:0000256" key="6">
    <source>
        <dbReference type="SAM" id="Phobius"/>
    </source>
</evidence>
<keyword evidence="4 6" id="KW-1133">Transmembrane helix</keyword>
<feature type="transmembrane region" description="Helical" evidence="6">
    <location>
        <begin position="109"/>
        <end position="128"/>
    </location>
</feature>
<dbReference type="GO" id="GO:0016020">
    <property type="term" value="C:membrane"/>
    <property type="evidence" value="ECO:0007669"/>
    <property type="project" value="InterPro"/>
</dbReference>
<evidence type="ECO:0000313" key="9">
    <source>
        <dbReference type="Proteomes" id="UP000027439"/>
    </source>
</evidence>
<dbReference type="AlphaFoldDB" id="A0A069P5N5"/>
<reference evidence="10" key="3">
    <citation type="journal article" date="2019" name="Int. J. Syst. Evol. Microbiol.">
        <title>The Global Catalogue of Microorganisms (GCM) 10K type strain sequencing project: providing services to taxonomists for standard genome sequencing and annotation.</title>
        <authorList>
            <consortium name="The Broad Institute Genomics Platform"/>
            <consortium name="The Broad Institute Genome Sequencing Center for Infectious Disease"/>
            <person name="Wu L."/>
            <person name="Ma J."/>
        </authorList>
    </citation>
    <scope>NUCLEOTIDE SEQUENCE [LARGE SCALE GENOMIC DNA]</scope>
    <source>
        <strain evidence="10">CGMCC 1.11013</strain>
    </source>
</reference>
<evidence type="ECO:0000256" key="2">
    <source>
        <dbReference type="ARBA" id="ARBA00022519"/>
    </source>
</evidence>
<organism evidence="8 9">
    <name type="scientific">Caballeronia grimmiae</name>
    <dbReference type="NCBI Taxonomy" id="1071679"/>
    <lineage>
        <taxon>Bacteria</taxon>
        <taxon>Pseudomonadati</taxon>
        <taxon>Pseudomonadota</taxon>
        <taxon>Betaproteobacteria</taxon>
        <taxon>Burkholderiales</taxon>
        <taxon>Burkholderiaceae</taxon>
        <taxon>Caballeronia</taxon>
    </lineage>
</organism>
<dbReference type="eggNOG" id="ENOG502Z7MA">
    <property type="taxonomic scope" value="Bacteria"/>
</dbReference>
<dbReference type="EMBL" id="JFHE01000005">
    <property type="protein sequence ID" value="KDR35995.1"/>
    <property type="molecule type" value="Genomic_DNA"/>
</dbReference>
<keyword evidence="1" id="KW-1003">Cell membrane</keyword>
<feature type="transmembrane region" description="Helical" evidence="6">
    <location>
        <begin position="337"/>
        <end position="359"/>
    </location>
</feature>
<dbReference type="InterPro" id="IPR010691">
    <property type="entry name" value="WzyE"/>
</dbReference>
<accession>A0A069P5N5</accession>
<feature type="transmembrane region" description="Helical" evidence="6">
    <location>
        <begin position="394"/>
        <end position="412"/>
    </location>
</feature>
<feature type="transmembrane region" description="Helical" evidence="6">
    <location>
        <begin position="70"/>
        <end position="88"/>
    </location>
</feature>
<dbReference type="Proteomes" id="UP000027439">
    <property type="component" value="Unassembled WGS sequence"/>
</dbReference>
<sequence>MIYLLCLANLVGLALYWQRLGATSLRRVYFTLFVSCYVFTYFGGLLLARILFSYFGIDKISASDATSRELVLLAQACLLLFLLGYFIAAPVRRLLPKRAEIDWRLGTKGFVQVLTTAFTVSMLIYLASSGGPVLLKEGGYENRYDANVGMGGYSLFFSMGLVACTLAALRARTRREKVHTIVATVLYCALTFVVLGGYRQLGFAALFSIAVIAVLRKDISFRSFIAVSGALITITLAVAIFRYTGTTSDETGGVAGRLFIFLYDGFAPVDAFYNIVDFCRRHEVTENVFLNQLTTPIPRFLWHDKPAIVLNAGNYYTQVVLGRTDLITYSPTILGELYLLGGGVACAVGSLVSGVILRTFDEVLIRSKRKLVVAFLSSFSFVFVFNLYREGIEVLVTKTILFGGAVAVLWLATELLTQPRRSAQ</sequence>
<proteinExistence type="predicted"/>
<feature type="transmembrane region" description="Helical" evidence="6">
    <location>
        <begin position="178"/>
        <end position="195"/>
    </location>
</feature>
<evidence type="ECO:0000256" key="3">
    <source>
        <dbReference type="ARBA" id="ARBA00022692"/>
    </source>
</evidence>
<name>A0A069P5N5_9BURK</name>
<comment type="caution">
    <text evidence="8">The sequence shown here is derived from an EMBL/GenBank/DDBJ whole genome shotgun (WGS) entry which is preliminary data.</text>
</comment>
<feature type="transmembrane region" description="Helical" evidence="6">
    <location>
        <begin position="224"/>
        <end position="243"/>
    </location>
</feature>
<keyword evidence="3 6" id="KW-0812">Transmembrane</keyword>
<dbReference type="Proteomes" id="UP000597138">
    <property type="component" value="Unassembled WGS sequence"/>
</dbReference>
<keyword evidence="10" id="KW-1185">Reference proteome</keyword>
<dbReference type="GO" id="GO:0009246">
    <property type="term" value="P:enterobacterial common antigen biosynthetic process"/>
    <property type="evidence" value="ECO:0007669"/>
    <property type="project" value="InterPro"/>
</dbReference>
<dbReference type="EMBL" id="BMEG01000009">
    <property type="protein sequence ID" value="GGD87407.1"/>
    <property type="molecule type" value="Genomic_DNA"/>
</dbReference>
<evidence type="ECO:0000313" key="8">
    <source>
        <dbReference type="EMBL" id="KDR35995.1"/>
    </source>
</evidence>
<reference evidence="7" key="4">
    <citation type="submission" date="2024-05" db="EMBL/GenBank/DDBJ databases">
        <authorList>
            <person name="Sun Q."/>
            <person name="Zhou Y."/>
        </authorList>
    </citation>
    <scope>NUCLEOTIDE SEQUENCE</scope>
    <source>
        <strain evidence="7">CGMCC 1.11013</strain>
    </source>
</reference>
<reference evidence="8 9" key="2">
    <citation type="submission" date="2014-03" db="EMBL/GenBank/DDBJ databases">
        <title>Draft Genome Sequences of Four Burkholderia Strains.</title>
        <authorList>
            <person name="Liu X.Y."/>
            <person name="Li C.X."/>
            <person name="Xu J.H."/>
        </authorList>
    </citation>
    <scope>NUCLEOTIDE SEQUENCE [LARGE SCALE GENOMIC DNA]</scope>
    <source>
        <strain evidence="8 9">R27</strain>
    </source>
</reference>
<evidence type="ECO:0008006" key="11">
    <source>
        <dbReference type="Google" id="ProtNLM"/>
    </source>
</evidence>
<evidence type="ECO:0000313" key="7">
    <source>
        <dbReference type="EMBL" id="GGD87407.1"/>
    </source>
</evidence>
<feature type="transmembrane region" description="Helical" evidence="6">
    <location>
        <begin position="371"/>
        <end position="388"/>
    </location>
</feature>
<keyword evidence="5 6" id="KW-0472">Membrane</keyword>
<dbReference type="RefSeq" id="WP_035962280.1">
    <property type="nucleotide sequence ID" value="NZ_BMEG01000009.1"/>
</dbReference>
<dbReference type="OrthoDB" id="9086628at2"/>
<feature type="transmembrane region" description="Helical" evidence="6">
    <location>
        <begin position="28"/>
        <end position="50"/>
    </location>
</feature>
<evidence type="ECO:0000256" key="1">
    <source>
        <dbReference type="ARBA" id="ARBA00022475"/>
    </source>
</evidence>
<keyword evidence="2" id="KW-0997">Cell inner membrane</keyword>
<dbReference type="Pfam" id="PF06899">
    <property type="entry name" value="WzyE"/>
    <property type="match status" value="1"/>
</dbReference>
<evidence type="ECO:0000256" key="5">
    <source>
        <dbReference type="ARBA" id="ARBA00023136"/>
    </source>
</evidence>
<feature type="transmembrane region" description="Helical" evidence="6">
    <location>
        <begin position="148"/>
        <end position="169"/>
    </location>
</feature>
<reference evidence="7" key="1">
    <citation type="journal article" date="2014" name="Int. J. Syst. Evol. Microbiol.">
        <title>Complete genome of a new Firmicutes species belonging to the dominant human colonic microbiota ('Ruminococcus bicirculans') reveals two chromosomes and a selective capacity to utilize plant glucans.</title>
        <authorList>
            <consortium name="NISC Comparative Sequencing Program"/>
            <person name="Wegmann U."/>
            <person name="Louis P."/>
            <person name="Goesmann A."/>
            <person name="Henrissat B."/>
            <person name="Duncan S.H."/>
            <person name="Flint H.J."/>
        </authorList>
    </citation>
    <scope>NUCLEOTIDE SEQUENCE</scope>
    <source>
        <strain evidence="7">CGMCC 1.11013</strain>
    </source>
</reference>
<protein>
    <recommendedName>
        <fullName evidence="11">Oligosaccharide repeat unit polymerase</fullName>
    </recommendedName>
</protein>
<dbReference type="STRING" id="1071679.BG57_25335"/>
<evidence type="ECO:0000256" key="4">
    <source>
        <dbReference type="ARBA" id="ARBA00022989"/>
    </source>
</evidence>
<evidence type="ECO:0000313" key="10">
    <source>
        <dbReference type="Proteomes" id="UP000597138"/>
    </source>
</evidence>